<organism evidence="5 9">
    <name type="scientific">Bacteroides cellulosilyticus</name>
    <dbReference type="NCBI Taxonomy" id="246787"/>
    <lineage>
        <taxon>Bacteria</taxon>
        <taxon>Pseudomonadati</taxon>
        <taxon>Bacteroidota</taxon>
        <taxon>Bacteroidia</taxon>
        <taxon>Bacteroidales</taxon>
        <taxon>Bacteroidaceae</taxon>
        <taxon>Bacteroides</taxon>
    </lineage>
</organism>
<dbReference type="GO" id="GO:0005975">
    <property type="term" value="P:carbohydrate metabolic process"/>
    <property type="evidence" value="ECO:0007669"/>
    <property type="project" value="TreeGrafter"/>
</dbReference>
<reference evidence="8 9" key="1">
    <citation type="journal article" date="2019" name="Nat. Med.">
        <title>A library of human gut bacterial isolates paired with longitudinal multiomics data enables mechanistic microbiome research.</title>
        <authorList>
            <person name="Poyet M."/>
            <person name="Groussin M."/>
            <person name="Gibbons S.M."/>
            <person name="Avila-Pacheco J."/>
            <person name="Jiang X."/>
            <person name="Kearney S.M."/>
            <person name="Perrotta A.R."/>
            <person name="Berdy B."/>
            <person name="Zhao S."/>
            <person name="Lieberman T.D."/>
            <person name="Swanson P.K."/>
            <person name="Smith M."/>
            <person name="Roesemann S."/>
            <person name="Alexander J.E."/>
            <person name="Rich S.A."/>
            <person name="Livny J."/>
            <person name="Vlamakis H."/>
            <person name="Clish C."/>
            <person name="Bullock K."/>
            <person name="Deik A."/>
            <person name="Scott J."/>
            <person name="Pierce K.A."/>
            <person name="Xavier R.J."/>
            <person name="Alm E.J."/>
        </authorList>
    </citation>
    <scope>NUCLEOTIDE SEQUENCE [LARGE SCALE GENOMIC DNA]</scope>
    <source>
        <strain evidence="5 9">BIOML-A6</strain>
        <strain evidence="4 8">BIOML-A7</strain>
        <strain evidence="6 10">BIOML-A8</strain>
    </source>
</reference>
<dbReference type="GeneID" id="66307557"/>
<sequence length="472" mass="54138">MKHLLFIFLFASLSVQAKVTLPAIYSNGMVLQRNQPIRIWGQADPKEKIQILFAEQKQTAKADAKGYWEVNLKALEAGGPYQLQITGKDNQISIKDILIGDVWLCSGQSNMQWVVNNVTNAEVEKKNANYSQIRTLNIPRRMELSPKDTISTTWLVCSPETVGRFSGVAYFFARKVYEETNIPIGIINSSWGGTIVETWTSLEAANTLPQKRLDRYNKNEKLSPPTEYFTRTNKEAKRNDYPSLVYNAMIHPLLSFAIKGVVWYQGENNVGNAEPYTDWLTCMISDWRNRWNSELPFYIIQLPNFDSTNKTPLWAEIRDAQRKVLTVPKTHLIVTSDLGDPHDLHPRNKQEVGMRVALQVLHHEYGRPDIVSESPMFERMEINGDKIIITFKNTGSGLEIRSRYGCLQGFTIAGEDKKFYWAQGELKDNRIVIWNPKVPNPIAVRYNWENNPDGNLYNKDGLPACLFRTDNW</sequence>
<dbReference type="InterPro" id="IPR036514">
    <property type="entry name" value="SGNH_hydro_sf"/>
</dbReference>
<dbReference type="Gene3D" id="3.40.50.1110">
    <property type="entry name" value="SGNH hydrolase"/>
    <property type="match status" value="1"/>
</dbReference>
<dbReference type="AlphaFoldDB" id="A0A120A376"/>
<feature type="domain" description="Sialate O-acetylesterase" evidence="3">
    <location>
        <begin position="101"/>
        <end position="357"/>
    </location>
</feature>
<dbReference type="PANTHER" id="PTHR22901:SF0">
    <property type="entry name" value="SIALATE O-ACETYLESTERASE"/>
    <property type="match status" value="1"/>
</dbReference>
<evidence type="ECO:0000313" key="6">
    <source>
        <dbReference type="EMBL" id="KAA5418593.1"/>
    </source>
</evidence>
<dbReference type="Proteomes" id="UP001221924">
    <property type="component" value="Unassembled WGS sequence"/>
</dbReference>
<evidence type="ECO:0000313" key="7">
    <source>
        <dbReference type="EMBL" id="MDE8694864.1"/>
    </source>
</evidence>
<evidence type="ECO:0000313" key="8">
    <source>
        <dbReference type="Proteomes" id="UP000325055"/>
    </source>
</evidence>
<dbReference type="EMBL" id="VVYW01000014">
    <property type="protein sequence ID" value="KAA5406754.1"/>
    <property type="molecule type" value="Genomic_DNA"/>
</dbReference>
<proteinExistence type="predicted"/>
<dbReference type="RefSeq" id="WP_007214441.1">
    <property type="nucleotide sequence ID" value="NZ_CABMLT010000011.1"/>
</dbReference>
<dbReference type="GO" id="GO:0001681">
    <property type="term" value="F:sialate O-acetylesterase activity"/>
    <property type="evidence" value="ECO:0007669"/>
    <property type="project" value="InterPro"/>
</dbReference>
<keyword evidence="1" id="KW-0378">Hydrolase</keyword>
<dbReference type="EMBL" id="VVYV01000027">
    <property type="protein sequence ID" value="KAA5416366.1"/>
    <property type="molecule type" value="Genomic_DNA"/>
</dbReference>
<accession>A0A120A376</accession>
<dbReference type="EMBL" id="JARFID010000009">
    <property type="protein sequence ID" value="MDE8694864.1"/>
    <property type="molecule type" value="Genomic_DNA"/>
</dbReference>
<dbReference type="Proteomes" id="UP000325055">
    <property type="component" value="Unassembled WGS sequence"/>
</dbReference>
<dbReference type="Proteomes" id="UP000482653">
    <property type="component" value="Unassembled WGS sequence"/>
</dbReference>
<evidence type="ECO:0000313" key="5">
    <source>
        <dbReference type="EMBL" id="KAA5416366.1"/>
    </source>
</evidence>
<feature type="chain" id="PRO_5042681341" evidence="2">
    <location>
        <begin position="18"/>
        <end position="472"/>
    </location>
</feature>
<dbReference type="PANTHER" id="PTHR22901">
    <property type="entry name" value="SIALATE O-ACETYLESTERASE"/>
    <property type="match status" value="1"/>
</dbReference>
<evidence type="ECO:0000313" key="9">
    <source>
        <dbReference type="Proteomes" id="UP000448877"/>
    </source>
</evidence>
<dbReference type="Pfam" id="PF03629">
    <property type="entry name" value="SASA"/>
    <property type="match status" value="1"/>
</dbReference>
<protein>
    <submittedName>
        <fullName evidence="5">Sialate O-acetylesterase</fullName>
    </submittedName>
</protein>
<evidence type="ECO:0000259" key="3">
    <source>
        <dbReference type="Pfam" id="PF03629"/>
    </source>
</evidence>
<name>A0A120A376_9BACE</name>
<dbReference type="InterPro" id="IPR039329">
    <property type="entry name" value="SIAE"/>
</dbReference>
<dbReference type="InterPro" id="IPR013783">
    <property type="entry name" value="Ig-like_fold"/>
</dbReference>
<evidence type="ECO:0000313" key="10">
    <source>
        <dbReference type="Proteomes" id="UP000482653"/>
    </source>
</evidence>
<dbReference type="EMBL" id="VVYX01000014">
    <property type="protein sequence ID" value="KAA5418593.1"/>
    <property type="molecule type" value="Genomic_DNA"/>
</dbReference>
<comment type="caution">
    <text evidence="5">The sequence shown here is derived from an EMBL/GenBank/DDBJ whole genome shotgun (WGS) entry which is preliminary data.</text>
</comment>
<dbReference type="SUPFAM" id="SSF52266">
    <property type="entry name" value="SGNH hydrolase"/>
    <property type="match status" value="1"/>
</dbReference>
<keyword evidence="2" id="KW-0732">Signal</keyword>
<dbReference type="Proteomes" id="UP000448877">
    <property type="component" value="Unassembled WGS sequence"/>
</dbReference>
<feature type="signal peptide" evidence="2">
    <location>
        <begin position="1"/>
        <end position="17"/>
    </location>
</feature>
<dbReference type="Gene3D" id="2.60.40.10">
    <property type="entry name" value="Immunoglobulins"/>
    <property type="match status" value="1"/>
</dbReference>
<evidence type="ECO:0000256" key="1">
    <source>
        <dbReference type="ARBA" id="ARBA00022801"/>
    </source>
</evidence>
<gene>
    <name evidence="5" type="ORF">F2Y81_16030</name>
    <name evidence="4" type="ORF">F2Y86_17335</name>
    <name evidence="6" type="ORF">F2Y87_13665</name>
    <name evidence="7" type="ORF">PZH42_12195</name>
</gene>
<dbReference type="InterPro" id="IPR005181">
    <property type="entry name" value="SASA"/>
</dbReference>
<reference evidence="7" key="2">
    <citation type="submission" date="2023-03" db="EMBL/GenBank/DDBJ databases">
        <title>DFI Biobank Strains.</title>
        <authorList>
            <person name="Mostad J."/>
            <person name="Paddock L."/>
            <person name="Medina S."/>
            <person name="Waligurski E."/>
            <person name="Barat B."/>
            <person name="Smith R."/>
            <person name="Burgo V."/>
            <person name="Metcalfe C."/>
            <person name="Woodson C."/>
            <person name="Sundararajan A."/>
            <person name="Ramaswamy R."/>
            <person name="Lin H."/>
            <person name="Pamer E.G."/>
        </authorList>
    </citation>
    <scope>NUCLEOTIDE SEQUENCE</scope>
    <source>
        <strain evidence="7">DFI.9.5</strain>
    </source>
</reference>
<evidence type="ECO:0000256" key="2">
    <source>
        <dbReference type="SAM" id="SignalP"/>
    </source>
</evidence>
<evidence type="ECO:0000313" key="4">
    <source>
        <dbReference type="EMBL" id="KAA5406754.1"/>
    </source>
</evidence>